<comment type="caution">
    <text evidence="7">The sequence shown here is derived from an EMBL/GenBank/DDBJ whole genome shotgun (WGS) entry which is preliminary data.</text>
</comment>
<feature type="region of interest" description="Disordered" evidence="5">
    <location>
        <begin position="349"/>
        <end position="380"/>
    </location>
</feature>
<feature type="region of interest" description="Disordered" evidence="5">
    <location>
        <begin position="527"/>
        <end position="577"/>
    </location>
</feature>
<dbReference type="PANTHER" id="PTHR23112:SF37">
    <property type="entry name" value="G PROTEIN-COUPLED RECEPTOR GPR1"/>
    <property type="match status" value="1"/>
</dbReference>
<dbReference type="GO" id="GO:0005886">
    <property type="term" value="C:plasma membrane"/>
    <property type="evidence" value="ECO:0007669"/>
    <property type="project" value="TreeGrafter"/>
</dbReference>
<evidence type="ECO:0000256" key="4">
    <source>
        <dbReference type="ARBA" id="ARBA00023136"/>
    </source>
</evidence>
<organism evidence="7 8">
    <name type="scientific">Mycena indigotica</name>
    <dbReference type="NCBI Taxonomy" id="2126181"/>
    <lineage>
        <taxon>Eukaryota</taxon>
        <taxon>Fungi</taxon>
        <taxon>Dikarya</taxon>
        <taxon>Basidiomycota</taxon>
        <taxon>Agaricomycotina</taxon>
        <taxon>Agaricomycetes</taxon>
        <taxon>Agaricomycetidae</taxon>
        <taxon>Agaricales</taxon>
        <taxon>Marasmiineae</taxon>
        <taxon>Mycenaceae</taxon>
        <taxon>Mycena</taxon>
    </lineage>
</organism>
<feature type="transmembrane region" description="Helical" evidence="6">
    <location>
        <begin position="20"/>
        <end position="44"/>
    </location>
</feature>
<dbReference type="GeneID" id="59341678"/>
<feature type="compositionally biased region" description="Polar residues" evidence="5">
    <location>
        <begin position="349"/>
        <end position="375"/>
    </location>
</feature>
<dbReference type="RefSeq" id="XP_037224257.1">
    <property type="nucleotide sequence ID" value="XM_037359162.1"/>
</dbReference>
<keyword evidence="8" id="KW-1185">Reference proteome</keyword>
<dbReference type="AlphaFoldDB" id="A0A8H6WB12"/>
<proteinExistence type="predicted"/>
<feature type="transmembrane region" description="Helical" evidence="6">
    <location>
        <begin position="140"/>
        <end position="162"/>
    </location>
</feature>
<evidence type="ECO:0000256" key="3">
    <source>
        <dbReference type="ARBA" id="ARBA00022989"/>
    </source>
</evidence>
<feature type="transmembrane region" description="Helical" evidence="6">
    <location>
        <begin position="107"/>
        <end position="128"/>
    </location>
</feature>
<dbReference type="Gene3D" id="1.20.1070.10">
    <property type="entry name" value="Rhodopsin 7-helix transmembrane proteins"/>
    <property type="match status" value="1"/>
</dbReference>
<accession>A0A8H6WB12</accession>
<gene>
    <name evidence="7" type="ORF">MIND_00227400</name>
</gene>
<dbReference type="Proteomes" id="UP000636479">
    <property type="component" value="Unassembled WGS sequence"/>
</dbReference>
<evidence type="ECO:0000256" key="1">
    <source>
        <dbReference type="ARBA" id="ARBA00004141"/>
    </source>
</evidence>
<evidence type="ECO:0000256" key="6">
    <source>
        <dbReference type="SAM" id="Phobius"/>
    </source>
</evidence>
<feature type="transmembrane region" description="Helical" evidence="6">
    <location>
        <begin position="281"/>
        <end position="303"/>
    </location>
</feature>
<dbReference type="GO" id="GO:0004930">
    <property type="term" value="F:G protein-coupled receptor activity"/>
    <property type="evidence" value="ECO:0007669"/>
    <property type="project" value="TreeGrafter"/>
</dbReference>
<dbReference type="EMBL" id="JACAZF010000002">
    <property type="protein sequence ID" value="KAF7312149.1"/>
    <property type="molecule type" value="Genomic_DNA"/>
</dbReference>
<dbReference type="PANTHER" id="PTHR23112">
    <property type="entry name" value="G PROTEIN-COUPLED RECEPTOR 157-RELATED"/>
    <property type="match status" value="1"/>
</dbReference>
<keyword evidence="4 6" id="KW-0472">Membrane</keyword>
<reference evidence="7" key="1">
    <citation type="submission" date="2020-05" db="EMBL/GenBank/DDBJ databases">
        <title>Mycena genomes resolve the evolution of fungal bioluminescence.</title>
        <authorList>
            <person name="Tsai I.J."/>
        </authorList>
    </citation>
    <scope>NUCLEOTIDE SEQUENCE</scope>
    <source>
        <strain evidence="7">171206Taipei</strain>
    </source>
</reference>
<keyword evidence="3 6" id="KW-1133">Transmembrane helix</keyword>
<feature type="compositionally biased region" description="Low complexity" evidence="5">
    <location>
        <begin position="432"/>
        <end position="443"/>
    </location>
</feature>
<name>A0A8H6WB12_9AGAR</name>
<comment type="subcellular location">
    <subcellularLocation>
        <location evidence="1">Membrane</location>
        <topology evidence="1">Multi-pass membrane protein</topology>
    </subcellularLocation>
</comment>
<evidence type="ECO:0008006" key="9">
    <source>
        <dbReference type="Google" id="ProtNLM"/>
    </source>
</evidence>
<feature type="transmembrane region" description="Helical" evidence="6">
    <location>
        <begin position="189"/>
        <end position="214"/>
    </location>
</feature>
<evidence type="ECO:0000313" key="7">
    <source>
        <dbReference type="EMBL" id="KAF7312149.1"/>
    </source>
</evidence>
<evidence type="ECO:0000313" key="8">
    <source>
        <dbReference type="Proteomes" id="UP000636479"/>
    </source>
</evidence>
<evidence type="ECO:0000256" key="2">
    <source>
        <dbReference type="ARBA" id="ARBA00022692"/>
    </source>
</evidence>
<feature type="compositionally biased region" description="Basic and acidic residues" evidence="5">
    <location>
        <begin position="555"/>
        <end position="564"/>
    </location>
</feature>
<dbReference type="OrthoDB" id="100006at2759"/>
<sequence>MSSSSEFLRFTPQEVPGAIIVNAFAILSTLALFTVAFRVIYLAIRRYLSSDSSPQSREYIFFNTQLGNYAACLLIANLVSGAAGLMGLEQLLKGGIEEGMSCTTQAILMQVGNFANAYFMLAIGIHTLNSLVLARRQSTLICAITIILGWLVASVLAAAPLIQKLDNGAPYGISGLSCGIRKVYPKNMFFFHLLPILLASFVSALLFSLIFLALRGTLVLRGGLKLSLDPNERWAGNIQNYHRFVARIARSMLWFPIAYIVFLVPYSVTRLIDLSGRTCPFPLLVVAYVCWFTLGVANVLTLYNTFRVLGPAFDARETSQKDLESRVSGSRSVMPPMIAAGDNLYRTTTSFSEKSSRPASLNSFNQVQPAPSENTAMPFRLQPPPLAARIQDRSQGDYAGSTHNRTDSQRSNLSTTPSFYEYGGSSGEPTRLSSLLLNESNVSGVPTRVRSTRPLPPQQQSPMHSLPAPPRPVKRQVTASRAVLMSEPDSPHGSLEVRYSSTPEDRPEGYMPHGLVSAVGNNYPIPAIPSADDLPSRGGSAEINRSRSAHTTGQRLERTSDSRSMRLSTPEPRPPKF</sequence>
<feature type="transmembrane region" description="Helical" evidence="6">
    <location>
        <begin position="252"/>
        <end position="269"/>
    </location>
</feature>
<feature type="transmembrane region" description="Helical" evidence="6">
    <location>
        <begin position="65"/>
        <end position="87"/>
    </location>
</feature>
<protein>
    <recommendedName>
        <fullName evidence="9">G-protein coupled receptors family 1 profile domain-containing protein</fullName>
    </recommendedName>
</protein>
<dbReference type="SUPFAM" id="SSF81321">
    <property type="entry name" value="Family A G protein-coupled receptor-like"/>
    <property type="match status" value="1"/>
</dbReference>
<dbReference type="GO" id="GO:0007189">
    <property type="term" value="P:adenylate cyclase-activating G protein-coupled receptor signaling pathway"/>
    <property type="evidence" value="ECO:0007669"/>
    <property type="project" value="TreeGrafter"/>
</dbReference>
<keyword evidence="2 6" id="KW-0812">Transmembrane</keyword>
<feature type="compositionally biased region" description="Polar residues" evidence="5">
    <location>
        <begin position="409"/>
        <end position="418"/>
    </location>
</feature>
<evidence type="ECO:0000256" key="5">
    <source>
        <dbReference type="SAM" id="MobiDB-lite"/>
    </source>
</evidence>
<feature type="region of interest" description="Disordered" evidence="5">
    <location>
        <begin position="394"/>
        <end position="507"/>
    </location>
</feature>